<keyword evidence="1" id="KW-0472">Membrane</keyword>
<dbReference type="SUPFAM" id="SSF53448">
    <property type="entry name" value="Nucleotide-diphospho-sugar transferases"/>
    <property type="match status" value="1"/>
</dbReference>
<dbReference type="AlphaFoldDB" id="E6PV28"/>
<name>E6PV28_9ZZZZ</name>
<evidence type="ECO:0000313" key="2">
    <source>
        <dbReference type="EMBL" id="CBH98785.1"/>
    </source>
</evidence>
<proteinExistence type="predicted"/>
<reference evidence="2" key="1">
    <citation type="submission" date="2009-10" db="EMBL/GenBank/DDBJ databases">
        <title>Diversity of trophic interactions inside an arsenic-rich microbial ecosystem.</title>
        <authorList>
            <person name="Bertin P.N."/>
            <person name="Heinrich-Salmeron A."/>
            <person name="Pelletier E."/>
            <person name="Goulhen-Chollet F."/>
            <person name="Arsene-Ploetze F."/>
            <person name="Gallien S."/>
            <person name="Calteau A."/>
            <person name="Vallenet D."/>
            <person name="Casiot C."/>
            <person name="Chane-Woon-Ming B."/>
            <person name="Giloteaux L."/>
            <person name="Barakat M."/>
            <person name="Bonnefoy V."/>
            <person name="Bruneel O."/>
            <person name="Chandler M."/>
            <person name="Cleiss J."/>
            <person name="Duran R."/>
            <person name="Elbaz-Poulichet F."/>
            <person name="Fonknechten N."/>
            <person name="Lauga B."/>
            <person name="Mornico D."/>
            <person name="Ortet P."/>
            <person name="Schaeffer C."/>
            <person name="Siguier P."/>
            <person name="Alexander Thil Smith A."/>
            <person name="Van Dorsselaer A."/>
            <person name="Weissenbach J."/>
            <person name="Medigue C."/>
            <person name="Le Paslier D."/>
        </authorList>
    </citation>
    <scope>NUCLEOTIDE SEQUENCE</scope>
</reference>
<protein>
    <submittedName>
        <fullName evidence="2">Putative Glycosyl transferase, family 2</fullName>
    </submittedName>
</protein>
<accession>E6PV28</accession>
<dbReference type="GO" id="GO:0016740">
    <property type="term" value="F:transferase activity"/>
    <property type="evidence" value="ECO:0007669"/>
    <property type="project" value="UniProtKB-KW"/>
</dbReference>
<evidence type="ECO:0000256" key="1">
    <source>
        <dbReference type="SAM" id="Phobius"/>
    </source>
</evidence>
<keyword evidence="1" id="KW-1133">Transmembrane helix</keyword>
<sequence length="209" mass="23667">MHRCAAAGAGCVAAVRACCSNFSVFDSRGAFEPAYCARYYARCHARFGGVRARYPQATEIGLDLDFTHPPLLVYYGQVYAELALGNFIHPPAVMFRREVLAVAGWFDPTSHRVCDWEWFVRVARHHAIAHIDRDLLRYCRSPTQMSTNPRTLLEALQVTRGIYKRDRALRLLITSLFLYGTASALSLRALVKIVLPERVLGSLRRLRSH</sequence>
<keyword evidence="1" id="KW-0812">Transmembrane</keyword>
<dbReference type="InterPro" id="IPR029044">
    <property type="entry name" value="Nucleotide-diphossugar_trans"/>
</dbReference>
<dbReference type="EMBL" id="CABM01000061">
    <property type="protein sequence ID" value="CBH98785.1"/>
    <property type="molecule type" value="Genomic_DNA"/>
</dbReference>
<keyword evidence="2" id="KW-0808">Transferase</keyword>
<comment type="caution">
    <text evidence="2">The sequence shown here is derived from an EMBL/GenBank/DDBJ whole genome shotgun (WGS) entry which is preliminary data.</text>
</comment>
<dbReference type="Gene3D" id="3.90.550.10">
    <property type="entry name" value="Spore Coat Polysaccharide Biosynthesis Protein SpsA, Chain A"/>
    <property type="match status" value="1"/>
</dbReference>
<gene>
    <name evidence="2" type="ORF">CARN2_4267</name>
</gene>
<organism evidence="2">
    <name type="scientific">mine drainage metagenome</name>
    <dbReference type="NCBI Taxonomy" id="410659"/>
    <lineage>
        <taxon>unclassified sequences</taxon>
        <taxon>metagenomes</taxon>
        <taxon>ecological metagenomes</taxon>
    </lineage>
</organism>
<feature type="transmembrane region" description="Helical" evidence="1">
    <location>
        <begin position="176"/>
        <end position="195"/>
    </location>
</feature>